<sequence length="40" mass="4638">MNAWNRPERAKAGIGFAEHDERYAYGHEWISVVVRFCALS</sequence>
<proteinExistence type="predicted"/>
<evidence type="ECO:0000313" key="4">
    <source>
        <dbReference type="Proteomes" id="UP000195221"/>
    </source>
</evidence>
<name>A0A242MQM5_CABSO</name>
<reference evidence="1 4" key="2">
    <citation type="submission" date="2017-03" db="EMBL/GenBank/DDBJ databases">
        <title>Genome analysis of strain PAMC 26577.</title>
        <authorList>
            <person name="Oh H.-M."/>
            <person name="Yang J.-A."/>
        </authorList>
    </citation>
    <scope>NUCLEOTIDE SEQUENCE [LARGE SCALE GENOMIC DNA]</scope>
    <source>
        <strain evidence="1 4">PAMC 26577</strain>
    </source>
</reference>
<comment type="caution">
    <text evidence="2">The sequence shown here is derived from an EMBL/GenBank/DDBJ whole genome shotgun (WGS) entry which is preliminary data.</text>
</comment>
<protein>
    <submittedName>
        <fullName evidence="2">Uncharacterized protein</fullName>
    </submittedName>
</protein>
<evidence type="ECO:0000313" key="2">
    <source>
        <dbReference type="EMBL" id="OTP73064.1"/>
    </source>
</evidence>
<dbReference type="Proteomes" id="UP000195221">
    <property type="component" value="Unassembled WGS sequence"/>
</dbReference>
<evidence type="ECO:0000313" key="1">
    <source>
        <dbReference type="EMBL" id="OTP68459.1"/>
    </source>
</evidence>
<dbReference type="Proteomes" id="UP000194546">
    <property type="component" value="Unassembled WGS sequence"/>
</dbReference>
<gene>
    <name evidence="2" type="ORF">PAMC26510_19950</name>
    <name evidence="1" type="ORF">PAMC26577_34135</name>
</gene>
<dbReference type="EMBL" id="NBTY01000101">
    <property type="protein sequence ID" value="OTP73064.1"/>
    <property type="molecule type" value="Genomic_DNA"/>
</dbReference>
<evidence type="ECO:0000313" key="3">
    <source>
        <dbReference type="Proteomes" id="UP000194546"/>
    </source>
</evidence>
<accession>A0A242MQM5</accession>
<dbReference type="AlphaFoldDB" id="A0A242MQM5"/>
<dbReference type="EMBL" id="NBTZ01000132">
    <property type="protein sequence ID" value="OTP68459.1"/>
    <property type="molecule type" value="Genomic_DNA"/>
</dbReference>
<organism evidence="2 3">
    <name type="scientific">Caballeronia sordidicola</name>
    <name type="common">Burkholderia sordidicola</name>
    <dbReference type="NCBI Taxonomy" id="196367"/>
    <lineage>
        <taxon>Bacteria</taxon>
        <taxon>Pseudomonadati</taxon>
        <taxon>Pseudomonadota</taxon>
        <taxon>Betaproteobacteria</taxon>
        <taxon>Burkholderiales</taxon>
        <taxon>Burkholderiaceae</taxon>
        <taxon>Caballeronia</taxon>
    </lineage>
</organism>
<reference evidence="2 3" key="1">
    <citation type="submission" date="2017-03" db="EMBL/GenBank/DDBJ databases">
        <title>Genome analysis of strain PAMC 26510.</title>
        <authorList>
            <person name="Oh H.-M."/>
            <person name="Yang J.-A."/>
        </authorList>
    </citation>
    <scope>NUCLEOTIDE SEQUENCE [LARGE SCALE GENOMIC DNA]</scope>
    <source>
        <strain evidence="2 3">PAMC 26510</strain>
    </source>
</reference>